<dbReference type="SMART" id="SM00256">
    <property type="entry name" value="FBOX"/>
    <property type="match status" value="1"/>
</dbReference>
<dbReference type="Pfam" id="PF23622">
    <property type="entry name" value="LRR_At1g61320_AtMIF1"/>
    <property type="match status" value="1"/>
</dbReference>
<evidence type="ECO:0000259" key="1">
    <source>
        <dbReference type="PROSITE" id="PS50181"/>
    </source>
</evidence>
<protein>
    <submittedName>
        <fullName evidence="2">FBD-associated F-box protein</fullName>
    </submittedName>
</protein>
<dbReference type="InterPro" id="IPR050232">
    <property type="entry name" value="FBL13/AtMIF1-like"/>
</dbReference>
<evidence type="ECO:0000313" key="2">
    <source>
        <dbReference type="EMBL" id="KAJ7960589.1"/>
    </source>
</evidence>
<proteinExistence type="predicted"/>
<dbReference type="Proteomes" id="UP001163823">
    <property type="component" value="Chromosome 8"/>
</dbReference>
<reference evidence="2" key="1">
    <citation type="journal article" date="2023" name="Science">
        <title>Elucidation of the pathway for biosynthesis of saponin adjuvants from the soapbark tree.</title>
        <authorList>
            <person name="Reed J."/>
            <person name="Orme A."/>
            <person name="El-Demerdash A."/>
            <person name="Owen C."/>
            <person name="Martin L.B.B."/>
            <person name="Misra R.C."/>
            <person name="Kikuchi S."/>
            <person name="Rejzek M."/>
            <person name="Martin A.C."/>
            <person name="Harkess A."/>
            <person name="Leebens-Mack J."/>
            <person name="Louveau T."/>
            <person name="Stephenson M.J."/>
            <person name="Osbourn A."/>
        </authorList>
    </citation>
    <scope>NUCLEOTIDE SEQUENCE</scope>
    <source>
        <strain evidence="2">S10</strain>
    </source>
</reference>
<dbReference type="Gene3D" id="3.80.10.10">
    <property type="entry name" value="Ribonuclease Inhibitor"/>
    <property type="match status" value="1"/>
</dbReference>
<dbReference type="Pfam" id="PF00646">
    <property type="entry name" value="F-box"/>
    <property type="match status" value="1"/>
</dbReference>
<dbReference type="Gene3D" id="1.20.1280.50">
    <property type="match status" value="1"/>
</dbReference>
<keyword evidence="3" id="KW-1185">Reference proteome</keyword>
<dbReference type="InterPro" id="IPR053781">
    <property type="entry name" value="F-box_AtFBL13-like"/>
</dbReference>
<dbReference type="AlphaFoldDB" id="A0AAD7LLY5"/>
<dbReference type="PANTHER" id="PTHR31900:SF34">
    <property type="entry name" value="EMB|CAB62440.1-RELATED"/>
    <property type="match status" value="1"/>
</dbReference>
<comment type="caution">
    <text evidence="2">The sequence shown here is derived from an EMBL/GenBank/DDBJ whole genome shotgun (WGS) entry which is preliminary data.</text>
</comment>
<accession>A0AAD7LLY5</accession>
<feature type="non-terminal residue" evidence="2">
    <location>
        <position position="1"/>
    </location>
</feature>
<dbReference type="KEGG" id="qsa:O6P43_021010"/>
<dbReference type="InterPro" id="IPR032675">
    <property type="entry name" value="LRR_dom_sf"/>
</dbReference>
<dbReference type="InterPro" id="IPR055357">
    <property type="entry name" value="LRR_At1g61320_AtMIF1"/>
</dbReference>
<dbReference type="PANTHER" id="PTHR31900">
    <property type="entry name" value="F-BOX/RNI SUPERFAMILY PROTEIN-RELATED"/>
    <property type="match status" value="1"/>
</dbReference>
<gene>
    <name evidence="2" type="ORF">O6P43_021010</name>
</gene>
<sequence>ILCTFFFMKCFAFPMDSVETSDFLVDKLNKGFQNLNLNHKDRISMLPDSILSHILSYLPSKHAVATSILSTRWRYLWTFINVLDFDDSLFLCPYDPNTDKLSQKISFINFVHTVLTLNVSAVEKCSLKCSKSNIDVFQVRAWVSILLLRGVQEIDLCFPSSRNLSVEFVHGFYNLVHLKLGKRFVLNVPKSSVLFPNLKTLYLDSIEFRDNASAENLFGSCLVLEELYVEDCGFRNLKVFKVNNHSLKYMRMKCSFENENDEYNTEFCEYKVVINAPKLEHLEYVDYLAEGYSFKNLHLLQQVYIDVAFGRRTRRNVSKCVDELLKGICNIRVLQITTYTMEVFSYFGGCELPKFCNLTQLAVATNKYCGHLLPNLLDKSPCLESLIIHEGLARFEGSLGDFEWKPPPCVPECILNCLKKIDIWGFNGGDEVMNFIIYIMKRAEFLEEISTSPCMFDSEVISSSHN</sequence>
<dbReference type="InterPro" id="IPR036047">
    <property type="entry name" value="F-box-like_dom_sf"/>
</dbReference>
<feature type="domain" description="F-box" evidence="1">
    <location>
        <begin position="40"/>
        <end position="76"/>
    </location>
</feature>
<dbReference type="SUPFAM" id="SSF81383">
    <property type="entry name" value="F-box domain"/>
    <property type="match status" value="1"/>
</dbReference>
<organism evidence="2 3">
    <name type="scientific">Quillaja saponaria</name>
    <name type="common">Soap bark tree</name>
    <dbReference type="NCBI Taxonomy" id="32244"/>
    <lineage>
        <taxon>Eukaryota</taxon>
        <taxon>Viridiplantae</taxon>
        <taxon>Streptophyta</taxon>
        <taxon>Embryophyta</taxon>
        <taxon>Tracheophyta</taxon>
        <taxon>Spermatophyta</taxon>
        <taxon>Magnoliopsida</taxon>
        <taxon>eudicotyledons</taxon>
        <taxon>Gunneridae</taxon>
        <taxon>Pentapetalae</taxon>
        <taxon>rosids</taxon>
        <taxon>fabids</taxon>
        <taxon>Fabales</taxon>
        <taxon>Quillajaceae</taxon>
        <taxon>Quillaja</taxon>
    </lineage>
</organism>
<dbReference type="EMBL" id="JARAOO010000008">
    <property type="protein sequence ID" value="KAJ7960589.1"/>
    <property type="molecule type" value="Genomic_DNA"/>
</dbReference>
<dbReference type="PROSITE" id="PS50181">
    <property type="entry name" value="FBOX"/>
    <property type="match status" value="1"/>
</dbReference>
<name>A0AAD7LLY5_QUISA</name>
<dbReference type="SUPFAM" id="SSF52058">
    <property type="entry name" value="L domain-like"/>
    <property type="match status" value="1"/>
</dbReference>
<dbReference type="InterPro" id="IPR001810">
    <property type="entry name" value="F-box_dom"/>
</dbReference>
<evidence type="ECO:0000313" key="3">
    <source>
        <dbReference type="Proteomes" id="UP001163823"/>
    </source>
</evidence>
<dbReference type="CDD" id="cd22160">
    <property type="entry name" value="F-box_AtFBL13-like"/>
    <property type="match status" value="1"/>
</dbReference>